<keyword evidence="3 4" id="KW-0450">Lipoyl</keyword>
<dbReference type="Proteomes" id="UP000715441">
    <property type="component" value="Unassembled WGS sequence"/>
</dbReference>
<dbReference type="PROSITE" id="PS00189">
    <property type="entry name" value="LIPOYL"/>
    <property type="match status" value="1"/>
</dbReference>
<dbReference type="Pfam" id="PF00364">
    <property type="entry name" value="Biotin_lipoyl"/>
    <property type="match status" value="1"/>
</dbReference>
<evidence type="ECO:0000259" key="5">
    <source>
        <dbReference type="PROSITE" id="PS50968"/>
    </source>
</evidence>
<dbReference type="InterPro" id="IPR000089">
    <property type="entry name" value="Biotin_lipoyl"/>
</dbReference>
<dbReference type="Gene3D" id="3.30.559.10">
    <property type="entry name" value="Chloramphenicol acetyltransferase-like domain"/>
    <property type="match status" value="1"/>
</dbReference>
<evidence type="ECO:0000313" key="7">
    <source>
        <dbReference type="EMBL" id="NKQ54020.1"/>
    </source>
</evidence>
<name>A0ABX1J6K9_9PSEU</name>
<dbReference type="EC" id="2.3.1.-" evidence="4"/>
<dbReference type="EMBL" id="JAAXLS010000007">
    <property type="protein sequence ID" value="NKQ54020.1"/>
    <property type="molecule type" value="Genomic_DNA"/>
</dbReference>
<dbReference type="SUPFAM" id="SSF51230">
    <property type="entry name" value="Single hybrid motif"/>
    <property type="match status" value="1"/>
</dbReference>
<dbReference type="Pfam" id="PF02817">
    <property type="entry name" value="E3_binding"/>
    <property type="match status" value="1"/>
</dbReference>
<dbReference type="InterPro" id="IPR004167">
    <property type="entry name" value="PSBD"/>
</dbReference>
<evidence type="ECO:0000256" key="4">
    <source>
        <dbReference type="RuleBase" id="RU003423"/>
    </source>
</evidence>
<dbReference type="InterPro" id="IPR003016">
    <property type="entry name" value="2-oxoA_DH_lipoyl-BS"/>
</dbReference>
<comment type="cofactor">
    <cofactor evidence="1 4">
        <name>(R)-lipoate</name>
        <dbReference type="ChEBI" id="CHEBI:83088"/>
    </cofactor>
</comment>
<dbReference type="PANTHER" id="PTHR23151:SF90">
    <property type="entry name" value="DIHYDROLIPOYLLYSINE-RESIDUE ACETYLTRANSFERASE COMPONENT OF PYRUVATE DEHYDROGENASE COMPLEX, MITOCHONDRIAL-RELATED"/>
    <property type="match status" value="1"/>
</dbReference>
<sequence>MKETPLVMPKLSMTMTEGTLVTWRKAEGDEVRAGEVICEVMTDKVDMEVEGNVDGTLTRIVARPEDEVPVGEPIAYIATEADDLLGGLFDTPEPQPQAAPVAVPAPPVAVPGPPAWIPAVPAARAAAAERGLDLATVTPSGPGGTIRLSDLPPVATRSRSPRAAIARRMSASADVPQFVVYRDLTLTPSRHGWTTVFVRAFATALRRHPELNAEWAGEDVRSHDHVGVALAVDTRRGLLAPVLTDPDLDEMSTLEERIADVVRRARTGKLALGEMTGGTTTVSNLGGFGVDAFQVLLSPPQATALSVGAVRQQVVPVPGGIGTALRCRVGLTTDHRVGDGADAARLLATLSEVLSE</sequence>
<dbReference type="PROSITE" id="PS51826">
    <property type="entry name" value="PSBD"/>
    <property type="match status" value="1"/>
</dbReference>
<accession>A0ABX1J6K9</accession>
<dbReference type="InterPro" id="IPR036625">
    <property type="entry name" value="E3-bd_dom_sf"/>
</dbReference>
<evidence type="ECO:0000256" key="1">
    <source>
        <dbReference type="ARBA" id="ARBA00001938"/>
    </source>
</evidence>
<evidence type="ECO:0000259" key="6">
    <source>
        <dbReference type="PROSITE" id="PS51826"/>
    </source>
</evidence>
<dbReference type="InterPro" id="IPR001078">
    <property type="entry name" value="2-oxoacid_DH_actylTfrase"/>
</dbReference>
<dbReference type="PROSITE" id="PS50968">
    <property type="entry name" value="BIOTINYL_LIPOYL"/>
    <property type="match status" value="1"/>
</dbReference>
<dbReference type="InterPro" id="IPR045257">
    <property type="entry name" value="E2/Pdx1"/>
</dbReference>
<dbReference type="Gene3D" id="2.40.50.100">
    <property type="match status" value="1"/>
</dbReference>
<dbReference type="InterPro" id="IPR023213">
    <property type="entry name" value="CAT-like_dom_sf"/>
</dbReference>
<evidence type="ECO:0000313" key="8">
    <source>
        <dbReference type="Proteomes" id="UP000715441"/>
    </source>
</evidence>
<dbReference type="InterPro" id="IPR011053">
    <property type="entry name" value="Single_hybrid_motif"/>
</dbReference>
<keyword evidence="8" id="KW-1185">Reference proteome</keyword>
<dbReference type="SUPFAM" id="SSF47005">
    <property type="entry name" value="Peripheral subunit-binding domain of 2-oxo acid dehydrogenase complex"/>
    <property type="match status" value="1"/>
</dbReference>
<keyword evidence="4" id="KW-0012">Acyltransferase</keyword>
<keyword evidence="4" id="KW-0808">Transferase</keyword>
<dbReference type="CDD" id="cd06849">
    <property type="entry name" value="lipoyl_domain"/>
    <property type="match status" value="1"/>
</dbReference>
<organism evidence="7 8">
    <name type="scientific">Amycolatopsis acididurans</name>
    <dbReference type="NCBI Taxonomy" id="2724524"/>
    <lineage>
        <taxon>Bacteria</taxon>
        <taxon>Bacillati</taxon>
        <taxon>Actinomycetota</taxon>
        <taxon>Actinomycetes</taxon>
        <taxon>Pseudonocardiales</taxon>
        <taxon>Pseudonocardiaceae</taxon>
        <taxon>Amycolatopsis</taxon>
    </lineage>
</organism>
<feature type="domain" description="Lipoyl-binding" evidence="5">
    <location>
        <begin position="3"/>
        <end position="78"/>
    </location>
</feature>
<dbReference type="Gene3D" id="4.10.320.10">
    <property type="entry name" value="E3-binding domain"/>
    <property type="match status" value="1"/>
</dbReference>
<evidence type="ECO:0000256" key="2">
    <source>
        <dbReference type="ARBA" id="ARBA00007317"/>
    </source>
</evidence>
<dbReference type="Pfam" id="PF00198">
    <property type="entry name" value="2-oxoacid_dh"/>
    <property type="match status" value="1"/>
</dbReference>
<dbReference type="SUPFAM" id="SSF52777">
    <property type="entry name" value="CoA-dependent acyltransferases"/>
    <property type="match status" value="1"/>
</dbReference>
<proteinExistence type="inferred from homology"/>
<evidence type="ECO:0000256" key="3">
    <source>
        <dbReference type="ARBA" id="ARBA00022823"/>
    </source>
</evidence>
<gene>
    <name evidence="7" type="ORF">HFP15_14120</name>
</gene>
<protein>
    <recommendedName>
        <fullName evidence="4">Dihydrolipoamide acetyltransferase component of pyruvate dehydrogenase complex</fullName>
        <ecNumber evidence="4">2.3.1.-</ecNumber>
    </recommendedName>
</protein>
<dbReference type="RefSeq" id="WP_168515509.1">
    <property type="nucleotide sequence ID" value="NZ_JAAXLS010000007.1"/>
</dbReference>
<comment type="similarity">
    <text evidence="2 4">Belongs to the 2-oxoacid dehydrogenase family.</text>
</comment>
<reference evidence="7 8" key="1">
    <citation type="submission" date="2020-04" db="EMBL/GenBank/DDBJ databases">
        <title>Novel species.</title>
        <authorList>
            <person name="Teo W.F.A."/>
            <person name="Lipun K."/>
            <person name="Srisuk N."/>
            <person name="Duangmal K."/>
        </authorList>
    </citation>
    <scope>NUCLEOTIDE SEQUENCE [LARGE SCALE GENOMIC DNA]</scope>
    <source>
        <strain evidence="7 8">K13G38</strain>
    </source>
</reference>
<comment type="caution">
    <text evidence="7">The sequence shown here is derived from an EMBL/GenBank/DDBJ whole genome shotgun (WGS) entry which is preliminary data.</text>
</comment>
<feature type="domain" description="Peripheral subunit-binding (PSBD)" evidence="6">
    <location>
        <begin position="118"/>
        <end position="155"/>
    </location>
</feature>
<dbReference type="PANTHER" id="PTHR23151">
    <property type="entry name" value="DIHYDROLIPOAMIDE ACETYL/SUCCINYL-TRANSFERASE-RELATED"/>
    <property type="match status" value="1"/>
</dbReference>